<dbReference type="PROSITE" id="PS51497">
    <property type="entry name" value="UMA"/>
    <property type="match status" value="1"/>
</dbReference>
<comment type="caution">
    <text evidence="2">The sequence shown here is derived from an EMBL/GenBank/DDBJ whole genome shotgun (WGS) entry which is preliminary data.</text>
</comment>
<evidence type="ECO:0000313" key="4">
    <source>
        <dbReference type="Proteomes" id="UP000291343"/>
    </source>
</evidence>
<proteinExistence type="predicted"/>
<keyword evidence="4" id="KW-1185">Reference proteome</keyword>
<dbReference type="InterPro" id="IPR023340">
    <property type="entry name" value="UMA"/>
</dbReference>
<organism evidence="2 4">
    <name type="scientific">Laodelphax striatellus</name>
    <name type="common">Small brown planthopper</name>
    <name type="synonym">Delphax striatella</name>
    <dbReference type="NCBI Taxonomy" id="195883"/>
    <lineage>
        <taxon>Eukaryota</taxon>
        <taxon>Metazoa</taxon>
        <taxon>Ecdysozoa</taxon>
        <taxon>Arthropoda</taxon>
        <taxon>Hexapoda</taxon>
        <taxon>Insecta</taxon>
        <taxon>Pterygota</taxon>
        <taxon>Neoptera</taxon>
        <taxon>Paraneoptera</taxon>
        <taxon>Hemiptera</taxon>
        <taxon>Auchenorrhyncha</taxon>
        <taxon>Fulgoroidea</taxon>
        <taxon>Delphacidae</taxon>
        <taxon>Criomorphinae</taxon>
        <taxon>Laodelphax</taxon>
    </lineage>
</organism>
<dbReference type="EMBL" id="QKKF02016927">
    <property type="protein sequence ID" value="RZF41270.1"/>
    <property type="molecule type" value="Genomic_DNA"/>
</dbReference>
<dbReference type="InParanoid" id="A0A482X787"/>
<reference evidence="2" key="2">
    <citation type="submission" date="2019-02" db="EMBL/GenBank/DDBJ databases">
        <authorList>
            <person name="Zhu J."/>
            <person name="Jiang F."/>
            <person name="Wang X."/>
            <person name="Yang P."/>
            <person name="Bao Y."/>
            <person name="Zhao W."/>
            <person name="Wang W."/>
            <person name="Lu H."/>
            <person name="Wang Q."/>
            <person name="Cui N."/>
            <person name="Li J."/>
            <person name="Chen X."/>
            <person name="Luo L."/>
            <person name="Yu J."/>
            <person name="Kang L."/>
            <person name="Cui F."/>
        </authorList>
    </citation>
    <scope>NUCLEOTIDE SEQUENCE</scope>
    <source>
        <strain evidence="2">Lst14</strain>
        <tissue evidence="2">Whole body</tissue>
    </source>
</reference>
<dbReference type="SMR" id="A0A482X787"/>
<dbReference type="Proteomes" id="UP000291343">
    <property type="component" value="Unassembled WGS sequence"/>
</dbReference>
<accession>A0A482X787</accession>
<name>A0A482X787_LAOST</name>
<evidence type="ECO:0000259" key="1">
    <source>
        <dbReference type="PROSITE" id="PS51497"/>
    </source>
</evidence>
<feature type="domain" description="UMA" evidence="1">
    <location>
        <begin position="82"/>
        <end position="137"/>
    </location>
</feature>
<dbReference type="AlphaFoldDB" id="A0A482X787"/>
<dbReference type="EMBL" id="QKKF02013960">
    <property type="protein sequence ID" value="RZF42813.1"/>
    <property type="molecule type" value="Genomic_DNA"/>
</dbReference>
<evidence type="ECO:0000313" key="3">
    <source>
        <dbReference type="EMBL" id="RZF42813.1"/>
    </source>
</evidence>
<gene>
    <name evidence="2" type="ORF">LSTR_LSTR010498</name>
    <name evidence="3" type="ORF">LSTR_LSTR014434</name>
</gene>
<protein>
    <recommendedName>
        <fullName evidence="1">UMA domain-containing protein</fullName>
    </recommendedName>
</protein>
<evidence type="ECO:0000313" key="2">
    <source>
        <dbReference type="EMBL" id="RZF41270.1"/>
    </source>
</evidence>
<reference evidence="2 4" key="1">
    <citation type="journal article" date="2017" name="Gigascience">
        <title>Genome sequence of the small brown planthopper, Laodelphax striatellus.</title>
        <authorList>
            <person name="Zhu J."/>
            <person name="Jiang F."/>
            <person name="Wang X."/>
            <person name="Yang P."/>
            <person name="Bao Y."/>
            <person name="Zhao W."/>
            <person name="Wang W."/>
            <person name="Lu H."/>
            <person name="Wang Q."/>
            <person name="Cui N."/>
            <person name="Li J."/>
            <person name="Chen X."/>
            <person name="Luo L."/>
            <person name="Yu J."/>
            <person name="Kang L."/>
            <person name="Cui F."/>
        </authorList>
    </citation>
    <scope>NUCLEOTIDE SEQUENCE [LARGE SCALE GENOMIC DNA]</scope>
    <source>
        <strain evidence="2">Lst14</strain>
        <tissue evidence="2">Whole body</tissue>
    </source>
</reference>
<sequence length="151" mass="17143">MLSWVFGNSKKKEPMVTIDPRPIDDFHVITTPQNPAPSYSSNLYPDLSSASALPYPSSPRPNLGHVTHLQRANSGPEVLSQLESVPFQLDAQLQENGSRHANSANDWRELSRTFRRTKQHLDNGEFDYDFSLERRVLNEERMANGLDSLIH</sequence>